<accession>A0A4Q6XKQ1</accession>
<comment type="subcellular location">
    <subcellularLocation>
        <location evidence="1">Cell membrane</location>
        <topology evidence="1">Multi-pass membrane protein</topology>
    </subcellularLocation>
</comment>
<comment type="caution">
    <text evidence="7">The sequence shown here is derived from an EMBL/GenBank/DDBJ whole genome shotgun (WGS) entry which is preliminary data.</text>
</comment>
<keyword evidence="2" id="KW-1003">Cell membrane</keyword>
<evidence type="ECO:0000256" key="3">
    <source>
        <dbReference type="ARBA" id="ARBA00022692"/>
    </source>
</evidence>
<feature type="transmembrane region" description="Helical" evidence="6">
    <location>
        <begin position="12"/>
        <end position="32"/>
    </location>
</feature>
<dbReference type="RefSeq" id="WP_130160198.1">
    <property type="nucleotide sequence ID" value="NZ_SGIS01000056.1"/>
</dbReference>
<keyword evidence="5 6" id="KW-0472">Membrane</keyword>
<evidence type="ECO:0000256" key="6">
    <source>
        <dbReference type="SAM" id="Phobius"/>
    </source>
</evidence>
<keyword evidence="8" id="KW-1185">Reference proteome</keyword>
<dbReference type="GO" id="GO:0005886">
    <property type="term" value="C:plasma membrane"/>
    <property type="evidence" value="ECO:0007669"/>
    <property type="project" value="UniProtKB-SubCell"/>
</dbReference>
<dbReference type="AlphaFoldDB" id="A0A4Q6XKQ1"/>
<dbReference type="InterPro" id="IPR005171">
    <property type="entry name" value="Cyt_c_oxidase_su4_prok"/>
</dbReference>
<evidence type="ECO:0000256" key="4">
    <source>
        <dbReference type="ARBA" id="ARBA00022989"/>
    </source>
</evidence>
<evidence type="ECO:0000256" key="2">
    <source>
        <dbReference type="ARBA" id="ARBA00022475"/>
    </source>
</evidence>
<dbReference type="Pfam" id="PF03626">
    <property type="entry name" value="COX4_pro"/>
    <property type="match status" value="1"/>
</dbReference>
<protein>
    <submittedName>
        <fullName evidence="7">Cytochrome-c oxidase</fullName>
    </submittedName>
</protein>
<keyword evidence="3 6" id="KW-0812">Transmembrane</keyword>
<reference evidence="7 8" key="1">
    <citation type="submission" date="2019-02" db="EMBL/GenBank/DDBJ databases">
        <authorList>
            <person name="Li Y."/>
        </authorList>
    </citation>
    <scope>NUCLEOTIDE SEQUENCE [LARGE SCALE GENOMIC DNA]</scope>
    <source>
        <strain evidence="7 8">3-7</strain>
    </source>
</reference>
<organism evidence="7 8">
    <name type="scientific">Sphingomonas populi</name>
    <dbReference type="NCBI Taxonomy" id="2484750"/>
    <lineage>
        <taxon>Bacteria</taxon>
        <taxon>Pseudomonadati</taxon>
        <taxon>Pseudomonadota</taxon>
        <taxon>Alphaproteobacteria</taxon>
        <taxon>Sphingomonadales</taxon>
        <taxon>Sphingomonadaceae</taxon>
        <taxon>Sphingomonas</taxon>
    </lineage>
</organism>
<evidence type="ECO:0000313" key="8">
    <source>
        <dbReference type="Proteomes" id="UP000292085"/>
    </source>
</evidence>
<evidence type="ECO:0000256" key="5">
    <source>
        <dbReference type="ARBA" id="ARBA00023136"/>
    </source>
</evidence>
<dbReference type="EMBL" id="SGIS01000056">
    <property type="protein sequence ID" value="RZF60680.1"/>
    <property type="molecule type" value="Genomic_DNA"/>
</dbReference>
<evidence type="ECO:0000313" key="7">
    <source>
        <dbReference type="EMBL" id="RZF60680.1"/>
    </source>
</evidence>
<gene>
    <name evidence="7" type="ORF">EWE75_21830</name>
</gene>
<sequence>MNGPRDDRKREIRTYLIGYALALMLTGAAFSAVRWPFLAGRATFAAVLGLALVQIIVQFRCFLHISFRRSARDDLQLILFSTLIVALEHFSIKKHHIRSERSSFCTLRG</sequence>
<name>A0A4Q6XKQ1_9SPHN</name>
<feature type="transmembrane region" description="Helical" evidence="6">
    <location>
        <begin position="44"/>
        <end position="63"/>
    </location>
</feature>
<keyword evidence="4 6" id="KW-1133">Transmembrane helix</keyword>
<proteinExistence type="predicted"/>
<dbReference type="OrthoDB" id="7278008at2"/>
<evidence type="ECO:0000256" key="1">
    <source>
        <dbReference type="ARBA" id="ARBA00004651"/>
    </source>
</evidence>
<dbReference type="Proteomes" id="UP000292085">
    <property type="component" value="Unassembled WGS sequence"/>
</dbReference>